<reference evidence="2" key="1">
    <citation type="submission" date="2011-08" db="EMBL/GenBank/DDBJ databases">
        <authorList>
            <person name="Rombauts S."/>
        </authorList>
    </citation>
    <scope>NUCLEOTIDE SEQUENCE</scope>
    <source>
        <strain evidence="2">London</strain>
    </source>
</reference>
<dbReference type="InterPro" id="IPR013078">
    <property type="entry name" value="His_Pase_superF_clade-1"/>
</dbReference>
<sequence length="281" mass="31877">MGSNLKLNDNVDNLKPRRLITVRHGERMDLAFGDWIKLCFDKQGRYKPQDLNHPKKLIDREPWAYSNDSPLTPIGEFQGFLFGQALSDHGVEINHVYCSPALRCLQTCHNILKGAGIQDNLAVNIEPGLFEFLGDHLHRLPSWLTPKEAAAGTGMNINLDYKPQIEAVDMLTIRTAENHSDFYARCHKVVESIISSTVTGNILIVAHAASVDSCTRLLTGKKLPEWNDFFQFVHRIPYLAHSHCQINRNGEWKMVEPLFPGITISSNNHYDYSSLWSMLPK</sequence>
<dbReference type="PANTHER" id="PTHR16469:SF27">
    <property type="entry name" value="UBIQUITIN-ASSOCIATED AND SH3 DOMAIN-CONTAINING BA-RELATED"/>
    <property type="match status" value="1"/>
</dbReference>
<dbReference type="OMA" id="MNINLDY"/>
<dbReference type="KEGG" id="tut:107363535"/>
<gene>
    <name evidence="1" type="primary">107363535</name>
</gene>
<dbReference type="GO" id="GO:0016791">
    <property type="term" value="F:phosphatase activity"/>
    <property type="evidence" value="ECO:0007669"/>
    <property type="project" value="UniProtKB-ARBA"/>
</dbReference>
<dbReference type="Gene3D" id="3.40.50.1240">
    <property type="entry name" value="Phosphoglycerate mutase-like"/>
    <property type="match status" value="1"/>
</dbReference>
<dbReference type="InterPro" id="IPR029033">
    <property type="entry name" value="His_PPase_superfam"/>
</dbReference>
<dbReference type="STRING" id="32264.T1KFE7"/>
<evidence type="ECO:0000313" key="2">
    <source>
        <dbReference type="Proteomes" id="UP000015104"/>
    </source>
</evidence>
<name>T1KFE7_TETUR</name>
<dbReference type="Proteomes" id="UP000015104">
    <property type="component" value="Unassembled WGS sequence"/>
</dbReference>
<organism evidence="1 2">
    <name type="scientific">Tetranychus urticae</name>
    <name type="common">Two-spotted spider mite</name>
    <dbReference type="NCBI Taxonomy" id="32264"/>
    <lineage>
        <taxon>Eukaryota</taxon>
        <taxon>Metazoa</taxon>
        <taxon>Ecdysozoa</taxon>
        <taxon>Arthropoda</taxon>
        <taxon>Chelicerata</taxon>
        <taxon>Arachnida</taxon>
        <taxon>Acari</taxon>
        <taxon>Acariformes</taxon>
        <taxon>Trombidiformes</taxon>
        <taxon>Prostigmata</taxon>
        <taxon>Eleutherengona</taxon>
        <taxon>Raphignathae</taxon>
        <taxon>Tetranychoidea</taxon>
        <taxon>Tetranychidae</taxon>
        <taxon>Tetranychus</taxon>
    </lineage>
</organism>
<dbReference type="OrthoDB" id="414418at2759"/>
<dbReference type="Pfam" id="PF00300">
    <property type="entry name" value="His_Phos_1"/>
    <property type="match status" value="1"/>
</dbReference>
<protein>
    <submittedName>
        <fullName evidence="1">Uncharacterized protein</fullName>
    </submittedName>
</protein>
<dbReference type="CDD" id="cd07067">
    <property type="entry name" value="HP_PGM_like"/>
    <property type="match status" value="1"/>
</dbReference>
<dbReference type="InterPro" id="IPR051710">
    <property type="entry name" value="Phosphatase_SH3-domain"/>
</dbReference>
<accession>T1KFE7</accession>
<dbReference type="EMBL" id="CAEY01000036">
    <property type="status" value="NOT_ANNOTATED_CDS"/>
    <property type="molecule type" value="Genomic_DNA"/>
</dbReference>
<keyword evidence="2" id="KW-1185">Reference proteome</keyword>
<reference evidence="1" key="2">
    <citation type="submission" date="2015-06" db="UniProtKB">
        <authorList>
            <consortium name="EnsemblMetazoa"/>
        </authorList>
    </citation>
    <scope>IDENTIFICATION</scope>
</reference>
<dbReference type="PANTHER" id="PTHR16469">
    <property type="entry name" value="UBIQUITIN-ASSOCIATED AND SH3 DOMAIN-CONTAINING BA-RELATED"/>
    <property type="match status" value="1"/>
</dbReference>
<dbReference type="AlphaFoldDB" id="T1KFE7"/>
<proteinExistence type="predicted"/>
<dbReference type="SUPFAM" id="SSF53254">
    <property type="entry name" value="Phosphoglycerate mutase-like"/>
    <property type="match status" value="1"/>
</dbReference>
<dbReference type="eggNOG" id="KOG3734">
    <property type="taxonomic scope" value="Eukaryota"/>
</dbReference>
<evidence type="ECO:0000313" key="1">
    <source>
        <dbReference type="EnsemblMetazoa" id="tetur10g02860.1"/>
    </source>
</evidence>
<dbReference type="EnsemblMetazoa" id="tetur10g02860.1">
    <property type="protein sequence ID" value="tetur10g02860.1"/>
    <property type="gene ID" value="tetur10g02860"/>
</dbReference>
<dbReference type="HOGENOM" id="CLU_061640_0_0_1"/>